<dbReference type="InterPro" id="IPR018490">
    <property type="entry name" value="cNMP-bd_dom_sf"/>
</dbReference>
<reference evidence="2 3" key="1">
    <citation type="submission" date="2019-04" db="EMBL/GenBank/DDBJ databases">
        <title>Pedobacter sp. AR-3-17 sp. nov., isolated from Arctic soil.</title>
        <authorList>
            <person name="Dahal R.H."/>
            <person name="Kim D.-U."/>
        </authorList>
    </citation>
    <scope>NUCLEOTIDE SEQUENCE [LARGE SCALE GENOMIC DNA]</scope>
    <source>
        <strain evidence="2 3">AR-3-17</strain>
    </source>
</reference>
<dbReference type="Pfam" id="PF00027">
    <property type="entry name" value="cNMP_binding"/>
    <property type="match status" value="1"/>
</dbReference>
<dbReference type="Gene3D" id="2.60.120.10">
    <property type="entry name" value="Jelly Rolls"/>
    <property type="match status" value="1"/>
</dbReference>
<keyword evidence="3" id="KW-1185">Reference proteome</keyword>
<proteinExistence type="predicted"/>
<organism evidence="2 3">
    <name type="scientific">Pedobacter cryophilus</name>
    <dbReference type="NCBI Taxonomy" id="2571271"/>
    <lineage>
        <taxon>Bacteria</taxon>
        <taxon>Pseudomonadati</taxon>
        <taxon>Bacteroidota</taxon>
        <taxon>Sphingobacteriia</taxon>
        <taxon>Sphingobacteriales</taxon>
        <taxon>Sphingobacteriaceae</taxon>
        <taxon>Pedobacter</taxon>
    </lineage>
</organism>
<comment type="caution">
    <text evidence="2">The sequence shown here is derived from an EMBL/GenBank/DDBJ whole genome shotgun (WGS) entry which is preliminary data.</text>
</comment>
<evidence type="ECO:0000313" key="2">
    <source>
        <dbReference type="EMBL" id="TKB96774.1"/>
    </source>
</evidence>
<dbReference type="CDD" id="cd00038">
    <property type="entry name" value="CAP_ED"/>
    <property type="match status" value="1"/>
</dbReference>
<evidence type="ECO:0000259" key="1">
    <source>
        <dbReference type="PROSITE" id="PS50042"/>
    </source>
</evidence>
<accession>A0A4U1BWR1</accession>
<dbReference type="AlphaFoldDB" id="A0A4U1BWR1"/>
<dbReference type="EMBL" id="SWBP01000004">
    <property type="protein sequence ID" value="TKB96774.1"/>
    <property type="molecule type" value="Genomic_DNA"/>
</dbReference>
<dbReference type="PROSITE" id="PS50042">
    <property type="entry name" value="CNMP_BINDING_3"/>
    <property type="match status" value="1"/>
</dbReference>
<feature type="domain" description="Cyclic nucleotide-binding" evidence="1">
    <location>
        <begin position="5"/>
        <end position="114"/>
    </location>
</feature>
<evidence type="ECO:0000313" key="3">
    <source>
        <dbReference type="Proteomes" id="UP000308181"/>
    </source>
</evidence>
<dbReference type="InterPro" id="IPR000595">
    <property type="entry name" value="cNMP-bd_dom"/>
</dbReference>
<protein>
    <submittedName>
        <fullName evidence="2">Crp/Fnr family transcriptional regulator</fullName>
    </submittedName>
</protein>
<dbReference type="RefSeq" id="WP_136826737.1">
    <property type="nucleotide sequence ID" value="NZ_SWBP01000004.1"/>
</dbReference>
<gene>
    <name evidence="2" type="ORF">FA046_11865</name>
</gene>
<dbReference type="InterPro" id="IPR014710">
    <property type="entry name" value="RmlC-like_jellyroll"/>
</dbReference>
<dbReference type="Proteomes" id="UP000308181">
    <property type="component" value="Unassembled WGS sequence"/>
</dbReference>
<dbReference type="SUPFAM" id="SSF51206">
    <property type="entry name" value="cAMP-binding domain-like"/>
    <property type="match status" value="1"/>
</dbReference>
<sequence>MYNILFEHLEEKINLSAGDKEIIKSYFISKILKRKKLLLQEGNVCHYMAFVAQGLLKSYNTDEKGNEYVNQFTPEGWWASDMNSFFSMQPANYTIDALEDSVLLLITSQDFENLTLRIPKMDRYFRLLFQNSLITKERRLVNSYMLSAEEKYKQLIESSLNLVNRVPQNLLASYLGLSPATVSRLKKKISLDHK</sequence>
<name>A0A4U1BWR1_9SPHI</name>
<dbReference type="OrthoDB" id="1092431at2"/>